<dbReference type="AlphaFoldDB" id="A0A1B6HMW5"/>
<gene>
    <name evidence="1" type="ORF">g.51301</name>
</gene>
<dbReference type="EMBL" id="GECU01031686">
    <property type="protein sequence ID" value="JAS76020.1"/>
    <property type="molecule type" value="Transcribed_RNA"/>
</dbReference>
<protein>
    <submittedName>
        <fullName evidence="1">Uncharacterized protein</fullName>
    </submittedName>
</protein>
<proteinExistence type="predicted"/>
<sequence>SAWQPLPCCGTVQQNRCTLVPKIFTHELCVPSHGRSHEVAGRHICSVTSGSEVALPQGVLGNHYPAVARFNRTDAHYYQNFYTRVVCTFSRSQSRSGGPTHLLCNERQ</sequence>
<reference evidence="1" key="1">
    <citation type="submission" date="2015-11" db="EMBL/GenBank/DDBJ databases">
        <title>De novo transcriptome assembly of four potential Pierce s Disease insect vectors from Arizona vineyards.</title>
        <authorList>
            <person name="Tassone E.E."/>
        </authorList>
    </citation>
    <scope>NUCLEOTIDE SEQUENCE</scope>
</reference>
<organism evidence="1">
    <name type="scientific">Homalodisca liturata</name>
    <dbReference type="NCBI Taxonomy" id="320908"/>
    <lineage>
        <taxon>Eukaryota</taxon>
        <taxon>Metazoa</taxon>
        <taxon>Ecdysozoa</taxon>
        <taxon>Arthropoda</taxon>
        <taxon>Hexapoda</taxon>
        <taxon>Insecta</taxon>
        <taxon>Pterygota</taxon>
        <taxon>Neoptera</taxon>
        <taxon>Paraneoptera</taxon>
        <taxon>Hemiptera</taxon>
        <taxon>Auchenorrhyncha</taxon>
        <taxon>Membracoidea</taxon>
        <taxon>Cicadellidae</taxon>
        <taxon>Cicadellinae</taxon>
        <taxon>Proconiini</taxon>
        <taxon>Homalodisca</taxon>
    </lineage>
</organism>
<feature type="non-terminal residue" evidence="1">
    <location>
        <position position="1"/>
    </location>
</feature>
<evidence type="ECO:0000313" key="1">
    <source>
        <dbReference type="EMBL" id="JAS76020.1"/>
    </source>
</evidence>
<name>A0A1B6HMW5_9HEMI</name>
<accession>A0A1B6HMW5</accession>